<accession>A0A3M7S342</accession>
<protein>
    <submittedName>
        <fullName evidence="2">Uncharacterized protein</fullName>
    </submittedName>
</protein>
<dbReference type="Proteomes" id="UP000276133">
    <property type="component" value="Unassembled WGS sequence"/>
</dbReference>
<evidence type="ECO:0000256" key="1">
    <source>
        <dbReference type="SAM" id="MobiDB-lite"/>
    </source>
</evidence>
<dbReference type="AlphaFoldDB" id="A0A3M7S342"/>
<feature type="compositionally biased region" description="Polar residues" evidence="1">
    <location>
        <begin position="82"/>
        <end position="91"/>
    </location>
</feature>
<feature type="compositionally biased region" description="Basic and acidic residues" evidence="1">
    <location>
        <begin position="35"/>
        <end position="49"/>
    </location>
</feature>
<name>A0A3M7S342_BRAPC</name>
<comment type="caution">
    <text evidence="2">The sequence shown here is derived from an EMBL/GenBank/DDBJ whole genome shotgun (WGS) entry which is preliminary data.</text>
</comment>
<evidence type="ECO:0000313" key="3">
    <source>
        <dbReference type="Proteomes" id="UP000276133"/>
    </source>
</evidence>
<proteinExistence type="predicted"/>
<evidence type="ECO:0000313" key="2">
    <source>
        <dbReference type="EMBL" id="RNA30060.1"/>
    </source>
</evidence>
<feature type="compositionally biased region" description="Acidic residues" evidence="1">
    <location>
        <begin position="64"/>
        <end position="73"/>
    </location>
</feature>
<keyword evidence="3" id="KW-1185">Reference proteome</keyword>
<gene>
    <name evidence="2" type="ORF">BpHYR1_048584</name>
</gene>
<sequence length="144" mass="16471">MVHMNQIKRYCFANTLSSGCEREWRRATCLLEYKEDGEGKREETKDRDGSLANEEQFETSSEGDVTDSEEVDTGQELIELNGGQNQLPVESNSRKGRKRGSKNNVCQKPKEQMTKSGRKSIPLERLEYFSTLSKAGRMWTCHVT</sequence>
<organism evidence="2 3">
    <name type="scientific">Brachionus plicatilis</name>
    <name type="common">Marine rotifer</name>
    <name type="synonym">Brachionus muelleri</name>
    <dbReference type="NCBI Taxonomy" id="10195"/>
    <lineage>
        <taxon>Eukaryota</taxon>
        <taxon>Metazoa</taxon>
        <taxon>Spiralia</taxon>
        <taxon>Gnathifera</taxon>
        <taxon>Rotifera</taxon>
        <taxon>Eurotatoria</taxon>
        <taxon>Monogononta</taxon>
        <taxon>Pseudotrocha</taxon>
        <taxon>Ploima</taxon>
        <taxon>Brachionidae</taxon>
        <taxon>Brachionus</taxon>
    </lineage>
</organism>
<feature type="region of interest" description="Disordered" evidence="1">
    <location>
        <begin position="35"/>
        <end position="119"/>
    </location>
</feature>
<dbReference type="EMBL" id="REGN01002134">
    <property type="protein sequence ID" value="RNA30060.1"/>
    <property type="molecule type" value="Genomic_DNA"/>
</dbReference>
<reference evidence="2 3" key="1">
    <citation type="journal article" date="2018" name="Sci. Rep.">
        <title>Genomic signatures of local adaptation to the degree of environmental predictability in rotifers.</title>
        <authorList>
            <person name="Franch-Gras L."/>
            <person name="Hahn C."/>
            <person name="Garcia-Roger E.M."/>
            <person name="Carmona M.J."/>
            <person name="Serra M."/>
            <person name="Gomez A."/>
        </authorList>
    </citation>
    <scope>NUCLEOTIDE SEQUENCE [LARGE SCALE GENOMIC DNA]</scope>
    <source>
        <strain evidence="2">HYR1</strain>
    </source>
</reference>